<name>W4MA98_9BACT</name>
<dbReference type="InterPro" id="IPR000157">
    <property type="entry name" value="TIR_dom"/>
</dbReference>
<evidence type="ECO:0000259" key="2">
    <source>
        <dbReference type="PROSITE" id="PS50104"/>
    </source>
</evidence>
<keyword evidence="4" id="KW-1185">Reference proteome</keyword>
<dbReference type="HOGENOM" id="CLU_087945_1_0_7"/>
<dbReference type="EMBL" id="AZHX01000487">
    <property type="protein sequence ID" value="ETX07274.1"/>
    <property type="molecule type" value="Genomic_DNA"/>
</dbReference>
<feature type="domain" description="TIR" evidence="2">
    <location>
        <begin position="1"/>
        <end position="147"/>
    </location>
</feature>
<proteinExistence type="predicted"/>
<dbReference type="GO" id="GO:0007165">
    <property type="term" value="P:signal transduction"/>
    <property type="evidence" value="ECO:0007669"/>
    <property type="project" value="InterPro"/>
</dbReference>
<evidence type="ECO:0000256" key="1">
    <source>
        <dbReference type="SAM" id="MobiDB-lite"/>
    </source>
</evidence>
<protein>
    <recommendedName>
        <fullName evidence="2">TIR domain-containing protein</fullName>
    </recommendedName>
</protein>
<comment type="caution">
    <text evidence="3">The sequence shown here is derived from an EMBL/GenBank/DDBJ whole genome shotgun (WGS) entry which is preliminary data.</text>
</comment>
<dbReference type="SUPFAM" id="SSF52200">
    <property type="entry name" value="Toll/Interleukin receptor TIR domain"/>
    <property type="match status" value="1"/>
</dbReference>
<evidence type="ECO:0000313" key="4">
    <source>
        <dbReference type="Proteomes" id="UP000019140"/>
    </source>
</evidence>
<accession>W4MA98</accession>
<dbReference type="Pfam" id="PF13676">
    <property type="entry name" value="TIR_2"/>
    <property type="match status" value="1"/>
</dbReference>
<organism evidence="3 4">
    <name type="scientific">Candidatus Entotheonella gemina</name>
    <dbReference type="NCBI Taxonomy" id="1429439"/>
    <lineage>
        <taxon>Bacteria</taxon>
        <taxon>Pseudomonadati</taxon>
        <taxon>Nitrospinota/Tectimicrobiota group</taxon>
        <taxon>Candidatus Tectimicrobiota</taxon>
        <taxon>Candidatus Entotheonellia</taxon>
        <taxon>Candidatus Entotheonellales</taxon>
        <taxon>Candidatus Entotheonellaceae</taxon>
        <taxon>Candidatus Entotheonella</taxon>
    </lineage>
</organism>
<dbReference type="AlphaFoldDB" id="W4MA98"/>
<evidence type="ECO:0000313" key="3">
    <source>
        <dbReference type="EMBL" id="ETX07274.1"/>
    </source>
</evidence>
<dbReference type="InterPro" id="IPR035897">
    <property type="entry name" value="Toll_tir_struct_dom_sf"/>
</dbReference>
<dbReference type="Proteomes" id="UP000019140">
    <property type="component" value="Unassembled WGS sequence"/>
</dbReference>
<dbReference type="Gene3D" id="3.40.50.10140">
    <property type="entry name" value="Toll/interleukin-1 receptor homology (TIR) domain"/>
    <property type="match status" value="1"/>
</dbReference>
<dbReference type="PATRIC" id="fig|1429439.4.peg.2095"/>
<gene>
    <name evidence="3" type="ORF">ETSY2_12180</name>
</gene>
<sequence>MARIFLSYRREDSRGYTGWLSDRLRQHFGAENLFRDVETIGLGVDFVEEIEKAVGSCDALLAVIGQQWLNIKDDDGCRRIDDPDDFVRLEIETALGRKIRVIPILVDNASMPRPTDLPEVLKPLARRNALTVGDQFHRDIDRLIEALEDILSVTSSPPESPPILKASTEPPPSPTASAWNSS</sequence>
<reference evidence="3 4" key="1">
    <citation type="journal article" date="2014" name="Nature">
        <title>An environmental bacterial taxon with a large and distinct metabolic repertoire.</title>
        <authorList>
            <person name="Wilson M.C."/>
            <person name="Mori T."/>
            <person name="Ruckert C."/>
            <person name="Uria A.R."/>
            <person name="Helf M.J."/>
            <person name="Takada K."/>
            <person name="Gernert C."/>
            <person name="Steffens U.A."/>
            <person name="Heycke N."/>
            <person name="Schmitt S."/>
            <person name="Rinke C."/>
            <person name="Helfrich E.J."/>
            <person name="Brachmann A.O."/>
            <person name="Gurgui C."/>
            <person name="Wakimoto T."/>
            <person name="Kracht M."/>
            <person name="Crusemann M."/>
            <person name="Hentschel U."/>
            <person name="Abe I."/>
            <person name="Matsunaga S."/>
            <person name="Kalinowski J."/>
            <person name="Takeyama H."/>
            <person name="Piel J."/>
        </authorList>
    </citation>
    <scope>NUCLEOTIDE SEQUENCE [LARGE SCALE GENOMIC DNA]</scope>
    <source>
        <strain evidence="4">TSY2</strain>
    </source>
</reference>
<feature type="region of interest" description="Disordered" evidence="1">
    <location>
        <begin position="153"/>
        <end position="182"/>
    </location>
</feature>
<dbReference type="PROSITE" id="PS50104">
    <property type="entry name" value="TIR"/>
    <property type="match status" value="1"/>
</dbReference>